<dbReference type="AlphaFoldDB" id="A0A3D8GMF7"/>
<dbReference type="SUPFAM" id="SSF51338">
    <property type="entry name" value="Composite domain of metallo-dependent hydrolases"/>
    <property type="match status" value="1"/>
</dbReference>
<accession>A0A3D8GMF7</accession>
<feature type="domain" description="Amidohydrolase-related" evidence="1">
    <location>
        <begin position="54"/>
        <end position="377"/>
    </location>
</feature>
<keyword evidence="2" id="KW-0378">Hydrolase</keyword>
<dbReference type="Proteomes" id="UP000257144">
    <property type="component" value="Unassembled WGS sequence"/>
</dbReference>
<evidence type="ECO:0000313" key="3">
    <source>
        <dbReference type="Proteomes" id="UP000257144"/>
    </source>
</evidence>
<dbReference type="Gene3D" id="3.20.20.140">
    <property type="entry name" value="Metal-dependent hydrolases"/>
    <property type="match status" value="1"/>
</dbReference>
<dbReference type="SUPFAM" id="SSF51556">
    <property type="entry name" value="Metallo-dependent hydrolases"/>
    <property type="match status" value="1"/>
</dbReference>
<name>A0A3D8GMF7_9BACI</name>
<dbReference type="InterPro" id="IPR032466">
    <property type="entry name" value="Metal_Hydrolase"/>
</dbReference>
<comment type="caution">
    <text evidence="2">The sequence shown here is derived from an EMBL/GenBank/DDBJ whole genome shotgun (WGS) entry which is preliminary data.</text>
</comment>
<proteinExistence type="predicted"/>
<dbReference type="Pfam" id="PF01979">
    <property type="entry name" value="Amidohydro_1"/>
    <property type="match status" value="1"/>
</dbReference>
<dbReference type="EMBL" id="QNQT01000012">
    <property type="protein sequence ID" value="RDU35246.1"/>
    <property type="molecule type" value="Genomic_DNA"/>
</dbReference>
<dbReference type="OrthoDB" id="9776455at2"/>
<dbReference type="CDD" id="cd01309">
    <property type="entry name" value="Met_dep_hydrolase_C"/>
    <property type="match status" value="1"/>
</dbReference>
<evidence type="ECO:0000259" key="1">
    <source>
        <dbReference type="Pfam" id="PF01979"/>
    </source>
</evidence>
<protein>
    <submittedName>
        <fullName evidence="2">Amidohydrolase</fullName>
    </submittedName>
</protein>
<keyword evidence="3" id="KW-1185">Reference proteome</keyword>
<evidence type="ECO:0000313" key="2">
    <source>
        <dbReference type="EMBL" id="RDU35246.1"/>
    </source>
</evidence>
<sequence length="384" mass="41827">MLTIFRGAEIYTMNNGNTVLSNADLWIKDGKIIKAGTNTDIPSDARIENVAGMVITPGLIDIHTHVGIWGEIDEHVNDACEYSEPFTPLMDAIDGINTNHFSFQLARKGGVTTIQTGTGSANPIGGVWSILKTGGSSLEDMLIVKRSGLKGALGENPKNVFGQSYNKTPLTRMGVAQIIRDGFQQAVNLSAGERTTHMAERTELSPFIEVLEGKMPLHLHCHRADDIATAIRIAKEFNIQLSLEHCTEGHLMLDAIKESGASVTLGPFMLPSTKYETRNSTPAAPKLFHDAGIPFAIMTDHPFIPIHYLILCAAEAVKFGLNEMDALRSITSEAARRVGIQDRVGSIEAGKDADFVIWSRHPFDSRSNILATYINGNEAYVKKG</sequence>
<dbReference type="InterPro" id="IPR011059">
    <property type="entry name" value="Metal-dep_hydrolase_composite"/>
</dbReference>
<dbReference type="Gene3D" id="2.30.40.10">
    <property type="entry name" value="Urease, subunit C, domain 1"/>
    <property type="match status" value="1"/>
</dbReference>
<reference evidence="2 3" key="1">
    <citation type="submission" date="2018-07" db="EMBL/GenBank/DDBJ databases">
        <title>Bacillus sp. YLB-04 draft genome sequence.</title>
        <authorList>
            <person name="Yu L."/>
            <person name="Tang X."/>
        </authorList>
    </citation>
    <scope>NUCLEOTIDE SEQUENCE [LARGE SCALE GENOMIC DNA]</scope>
    <source>
        <strain evidence="2 3">YLB-04</strain>
    </source>
</reference>
<dbReference type="RefSeq" id="WP_115453648.1">
    <property type="nucleotide sequence ID" value="NZ_QNQT01000012.1"/>
</dbReference>
<dbReference type="GO" id="GO:0016810">
    <property type="term" value="F:hydrolase activity, acting on carbon-nitrogen (but not peptide) bonds"/>
    <property type="evidence" value="ECO:0007669"/>
    <property type="project" value="InterPro"/>
</dbReference>
<dbReference type="PANTHER" id="PTHR43135:SF3">
    <property type="entry name" value="ALPHA-D-RIBOSE 1-METHYLPHOSPHONATE 5-TRIPHOSPHATE DIPHOSPHATASE"/>
    <property type="match status" value="1"/>
</dbReference>
<dbReference type="PANTHER" id="PTHR43135">
    <property type="entry name" value="ALPHA-D-RIBOSE 1-METHYLPHOSPHONATE 5-TRIPHOSPHATE DIPHOSPHATASE"/>
    <property type="match status" value="1"/>
</dbReference>
<organism evidence="2 3">
    <name type="scientific">Neobacillus piezotolerans</name>
    <dbReference type="NCBI Taxonomy" id="2259171"/>
    <lineage>
        <taxon>Bacteria</taxon>
        <taxon>Bacillati</taxon>
        <taxon>Bacillota</taxon>
        <taxon>Bacilli</taxon>
        <taxon>Bacillales</taxon>
        <taxon>Bacillaceae</taxon>
        <taxon>Neobacillus</taxon>
    </lineage>
</organism>
<gene>
    <name evidence="2" type="ORF">DRW41_19200</name>
</gene>
<dbReference type="InterPro" id="IPR006680">
    <property type="entry name" value="Amidohydro-rel"/>
</dbReference>
<dbReference type="InterPro" id="IPR051781">
    <property type="entry name" value="Metallo-dep_Hydrolase"/>
</dbReference>